<dbReference type="EMBL" id="RHWT01000013">
    <property type="protein sequence ID" value="RSB30638.1"/>
    <property type="molecule type" value="Genomic_DNA"/>
</dbReference>
<reference evidence="1 2" key="1">
    <citation type="submission" date="2018-10" db="EMBL/GenBank/DDBJ databases">
        <title>Transmission dynamics of multidrug resistant bacteria on intensive care unit surfaces.</title>
        <authorList>
            <person name="D'Souza A.W."/>
            <person name="Potter R.F."/>
            <person name="Wallace M."/>
            <person name="Shupe A."/>
            <person name="Patel S."/>
            <person name="Sun S."/>
            <person name="Gul D."/>
            <person name="Kwon J.H."/>
            <person name="Andleeb S."/>
            <person name="Burnham C.-A.D."/>
            <person name="Dantas G."/>
        </authorList>
    </citation>
    <scope>NUCLEOTIDE SEQUENCE [LARGE SCALE GENOMIC DNA]</scope>
    <source>
        <strain evidence="1 2">EC_073</strain>
    </source>
</reference>
<evidence type="ECO:0000313" key="2">
    <source>
        <dbReference type="Proteomes" id="UP000275321"/>
    </source>
</evidence>
<gene>
    <name evidence="1" type="ORF">EGK68_11740</name>
</gene>
<sequence>MFDLSKLKPQFPVYDFHFTFELIDGFIIHTETSIAKSIEEYKANGAEEFEIEINAEGNIFQYIETYMGLDSASVDLDDIFTSYFPSIVRRSSFLTIFGMLEHEIERFCNRFAQKHNSVVNLSDIAGKGFERSHTFIKRMIGLEKSTYYSKLKKITVLRNSCAHNDARYQSNDGQKIREIMHLMEQHPDILVQDGSQVLFKEGALSLLVADFKGYLKEVELALMEFEKSV</sequence>
<dbReference type="RefSeq" id="WP_125365168.1">
    <property type="nucleotide sequence ID" value="NZ_RHWT01000013.1"/>
</dbReference>
<dbReference type="Proteomes" id="UP000275321">
    <property type="component" value="Unassembled WGS sequence"/>
</dbReference>
<accession>A0A3R9A3V2</accession>
<evidence type="ECO:0008006" key="3">
    <source>
        <dbReference type="Google" id="ProtNLM"/>
    </source>
</evidence>
<evidence type="ECO:0000313" key="1">
    <source>
        <dbReference type="EMBL" id="RSB30638.1"/>
    </source>
</evidence>
<comment type="caution">
    <text evidence="1">The sequence shown here is derived from an EMBL/GenBank/DDBJ whole genome shotgun (WGS) entry which is preliminary data.</text>
</comment>
<protein>
    <recommendedName>
        <fullName evidence="3">Cthe-2314-like HEPN domain-containing protein</fullName>
    </recommendedName>
</protein>
<proteinExistence type="predicted"/>
<name>A0A3R9A3V2_ENTCL</name>
<organism evidence="1 2">
    <name type="scientific">Enterobacter cloacae</name>
    <dbReference type="NCBI Taxonomy" id="550"/>
    <lineage>
        <taxon>Bacteria</taxon>
        <taxon>Pseudomonadati</taxon>
        <taxon>Pseudomonadota</taxon>
        <taxon>Gammaproteobacteria</taxon>
        <taxon>Enterobacterales</taxon>
        <taxon>Enterobacteriaceae</taxon>
        <taxon>Enterobacter</taxon>
        <taxon>Enterobacter cloacae complex</taxon>
    </lineage>
</organism>
<dbReference type="AlphaFoldDB" id="A0A3R9A3V2"/>